<evidence type="ECO:0000313" key="2">
    <source>
        <dbReference type="Proteomes" id="UP000641932"/>
    </source>
</evidence>
<gene>
    <name evidence="1" type="ORF">GCM10012280_68140</name>
</gene>
<proteinExistence type="predicted"/>
<dbReference type="Proteomes" id="UP000641932">
    <property type="component" value="Unassembled WGS sequence"/>
</dbReference>
<evidence type="ECO:0000313" key="1">
    <source>
        <dbReference type="EMBL" id="GGP00118.1"/>
    </source>
</evidence>
<name>A0A917ZZ39_9ACTN</name>
<protein>
    <submittedName>
        <fullName evidence="1">Uncharacterized protein</fullName>
    </submittedName>
</protein>
<comment type="caution">
    <text evidence="1">The sequence shown here is derived from an EMBL/GenBank/DDBJ whole genome shotgun (WGS) entry which is preliminary data.</text>
</comment>
<sequence length="65" mass="7319">MPRLRRLAWDVMGTGGEVVLDPLSIREVAAIVALRHVSAERRMARCGVLAQPSDKRSQPLRRRGR</sequence>
<accession>A0A917ZZ39</accession>
<reference evidence="1" key="2">
    <citation type="submission" date="2020-09" db="EMBL/GenBank/DDBJ databases">
        <authorList>
            <person name="Sun Q."/>
            <person name="Zhou Y."/>
        </authorList>
    </citation>
    <scope>NUCLEOTIDE SEQUENCE</scope>
    <source>
        <strain evidence="1">CGMCC 4.7201</strain>
    </source>
</reference>
<organism evidence="1 2">
    <name type="scientific">Wenjunlia tyrosinilytica</name>
    <dbReference type="NCBI Taxonomy" id="1544741"/>
    <lineage>
        <taxon>Bacteria</taxon>
        <taxon>Bacillati</taxon>
        <taxon>Actinomycetota</taxon>
        <taxon>Actinomycetes</taxon>
        <taxon>Kitasatosporales</taxon>
        <taxon>Streptomycetaceae</taxon>
        <taxon>Wenjunlia</taxon>
    </lineage>
</organism>
<dbReference type="EMBL" id="BMMS01000052">
    <property type="protein sequence ID" value="GGP00118.1"/>
    <property type="molecule type" value="Genomic_DNA"/>
</dbReference>
<keyword evidence="2" id="KW-1185">Reference proteome</keyword>
<dbReference type="AlphaFoldDB" id="A0A917ZZ39"/>
<reference evidence="1" key="1">
    <citation type="journal article" date="2014" name="Int. J. Syst. Evol. Microbiol.">
        <title>Complete genome sequence of Corynebacterium casei LMG S-19264T (=DSM 44701T), isolated from a smear-ripened cheese.</title>
        <authorList>
            <consortium name="US DOE Joint Genome Institute (JGI-PGF)"/>
            <person name="Walter F."/>
            <person name="Albersmeier A."/>
            <person name="Kalinowski J."/>
            <person name="Ruckert C."/>
        </authorList>
    </citation>
    <scope>NUCLEOTIDE SEQUENCE</scope>
    <source>
        <strain evidence="1">CGMCC 4.7201</strain>
    </source>
</reference>